<proteinExistence type="predicted"/>
<dbReference type="Pfam" id="PF05016">
    <property type="entry name" value="ParE_toxin"/>
    <property type="match status" value="1"/>
</dbReference>
<name>A0A1F5S100_9BACT</name>
<protein>
    <recommendedName>
        <fullName evidence="4">Plasmid stabilization protein</fullName>
    </recommendedName>
</protein>
<evidence type="ECO:0000313" key="3">
    <source>
        <dbReference type="Proteomes" id="UP000178323"/>
    </source>
</evidence>
<comment type="caution">
    <text evidence="2">The sequence shown here is derived from an EMBL/GenBank/DDBJ whole genome shotgun (WGS) entry which is preliminary data.</text>
</comment>
<dbReference type="EMBL" id="MFFS01000096">
    <property type="protein sequence ID" value="OGF20344.1"/>
    <property type="molecule type" value="Genomic_DNA"/>
</dbReference>
<dbReference type="InterPro" id="IPR007712">
    <property type="entry name" value="RelE/ParE_toxin"/>
</dbReference>
<dbReference type="AlphaFoldDB" id="A0A1F5S100"/>
<accession>A0A1F5S100</accession>
<gene>
    <name evidence="2" type="ORF">A2Y83_00685</name>
</gene>
<keyword evidence="1" id="KW-1277">Toxin-antitoxin system</keyword>
<reference evidence="2 3" key="1">
    <citation type="journal article" date="2016" name="Nat. Commun.">
        <title>Thousands of microbial genomes shed light on interconnected biogeochemical processes in an aquifer system.</title>
        <authorList>
            <person name="Anantharaman K."/>
            <person name="Brown C.T."/>
            <person name="Hug L.A."/>
            <person name="Sharon I."/>
            <person name="Castelle C.J."/>
            <person name="Probst A.J."/>
            <person name="Thomas B.C."/>
            <person name="Singh A."/>
            <person name="Wilkins M.J."/>
            <person name="Karaoz U."/>
            <person name="Brodie E.L."/>
            <person name="Williams K.H."/>
            <person name="Hubbard S.S."/>
            <person name="Banfield J.F."/>
        </authorList>
    </citation>
    <scope>NUCLEOTIDE SEQUENCE [LARGE SCALE GENOMIC DNA]</scope>
</reference>
<dbReference type="InterPro" id="IPR052747">
    <property type="entry name" value="TA_system_RelE_toxin"/>
</dbReference>
<sequence>MDKVAKALKKFSAGEQSKIKKLLIRLKTGVLKDLDLKKLKGYDDIFRVRKGKIRILYKVNENNEIYILAIERRSDNIYNLK</sequence>
<dbReference type="PANTHER" id="PTHR38813">
    <property type="match status" value="1"/>
</dbReference>
<dbReference type="Proteomes" id="UP000178323">
    <property type="component" value="Unassembled WGS sequence"/>
</dbReference>
<evidence type="ECO:0000313" key="2">
    <source>
        <dbReference type="EMBL" id="OGF20344.1"/>
    </source>
</evidence>
<organism evidence="2 3">
    <name type="scientific">Candidatus Falkowbacteria bacterium RBG_13_39_14</name>
    <dbReference type="NCBI Taxonomy" id="1797985"/>
    <lineage>
        <taxon>Bacteria</taxon>
        <taxon>Candidatus Falkowiibacteriota</taxon>
    </lineage>
</organism>
<dbReference type="SUPFAM" id="SSF143011">
    <property type="entry name" value="RelE-like"/>
    <property type="match status" value="1"/>
</dbReference>
<dbReference type="STRING" id="1797985.A2Y83_00685"/>
<dbReference type="PANTHER" id="PTHR38813:SF1">
    <property type="entry name" value="TOXIN RELE1-RELATED"/>
    <property type="match status" value="1"/>
</dbReference>
<dbReference type="InterPro" id="IPR035093">
    <property type="entry name" value="RelE/ParE_toxin_dom_sf"/>
</dbReference>
<evidence type="ECO:0008006" key="4">
    <source>
        <dbReference type="Google" id="ProtNLM"/>
    </source>
</evidence>
<evidence type="ECO:0000256" key="1">
    <source>
        <dbReference type="ARBA" id="ARBA00022649"/>
    </source>
</evidence>
<dbReference type="Gene3D" id="3.30.2310.20">
    <property type="entry name" value="RelE-like"/>
    <property type="match status" value="1"/>
</dbReference>